<proteinExistence type="predicted"/>
<keyword evidence="3" id="KW-1185">Reference proteome</keyword>
<organism evidence="2 3">
    <name type="scientific">Microbacterium thalli</name>
    <dbReference type="NCBI Taxonomy" id="3027921"/>
    <lineage>
        <taxon>Bacteria</taxon>
        <taxon>Bacillati</taxon>
        <taxon>Actinomycetota</taxon>
        <taxon>Actinomycetes</taxon>
        <taxon>Micrococcales</taxon>
        <taxon>Microbacteriaceae</taxon>
        <taxon>Microbacterium</taxon>
    </lineage>
</organism>
<name>A0ABT5SJY3_9MICO</name>
<feature type="transmembrane region" description="Helical" evidence="1">
    <location>
        <begin position="75"/>
        <end position="97"/>
    </location>
</feature>
<feature type="transmembrane region" description="Helical" evidence="1">
    <location>
        <begin position="50"/>
        <end position="69"/>
    </location>
</feature>
<comment type="caution">
    <text evidence="2">The sequence shown here is derived from an EMBL/GenBank/DDBJ whole genome shotgun (WGS) entry which is preliminary data.</text>
</comment>
<sequence length="234" mass="26089">MTQRPDVAAAAADIAGRLRAITTVPEMRVLVGREVRGIYGRALRSLWFRWRVLIVLYAVAAAFFIIEGVRRGDVALMAGGVVLAVLIPGALAAVYLYRAARPDASLTLVTDRAHLVLAFKRRRGRLRIAPTDHWVDRRRIGGQLVRGQATAFRRDVLCILTQYLIEHDATVTARAANPRVRKLYEDDLTALDLDPAPFLRGGRRLNVTSEQLRAQMIRTDVDGAESQRCRRPAS</sequence>
<evidence type="ECO:0000313" key="3">
    <source>
        <dbReference type="Proteomes" id="UP001218170"/>
    </source>
</evidence>
<protein>
    <submittedName>
        <fullName evidence="2">Uncharacterized protein</fullName>
    </submittedName>
</protein>
<keyword evidence="1" id="KW-1133">Transmembrane helix</keyword>
<evidence type="ECO:0000256" key="1">
    <source>
        <dbReference type="SAM" id="Phobius"/>
    </source>
</evidence>
<keyword evidence="1" id="KW-0812">Transmembrane</keyword>
<keyword evidence="1" id="KW-0472">Membrane</keyword>
<accession>A0ABT5SJY3</accession>
<dbReference type="EMBL" id="JAQZCI010000003">
    <property type="protein sequence ID" value="MDD7963094.1"/>
    <property type="molecule type" value="Genomic_DNA"/>
</dbReference>
<gene>
    <name evidence="2" type="ORF">PUW80_12130</name>
</gene>
<dbReference type="Proteomes" id="UP001218170">
    <property type="component" value="Unassembled WGS sequence"/>
</dbReference>
<dbReference type="RefSeq" id="WP_274264777.1">
    <property type="nucleotide sequence ID" value="NZ_JAQZCI010000003.1"/>
</dbReference>
<evidence type="ECO:0000313" key="2">
    <source>
        <dbReference type="EMBL" id="MDD7963094.1"/>
    </source>
</evidence>
<reference evidence="2 3" key="1">
    <citation type="submission" date="2023-02" db="EMBL/GenBank/DDBJ databases">
        <title>Study of novel species of the Microbacterium genus.</title>
        <authorList>
            <person name="Arroyo-Herrera I."/>
            <person name="Roman-Ponce B."/>
            <person name="Vasquez-Murrieta M.S."/>
        </authorList>
    </citation>
    <scope>NUCLEOTIDE SEQUENCE [LARGE SCALE GENOMIC DNA]</scope>
    <source>
        <strain evidence="2 3">NE1TT3</strain>
    </source>
</reference>